<keyword evidence="1" id="KW-0493">Microtubule</keyword>
<evidence type="ECO:0000256" key="1">
    <source>
        <dbReference type="RuleBase" id="RU365010"/>
    </source>
</evidence>
<keyword evidence="1" id="KW-0243">Dynein</keyword>
<dbReference type="CDD" id="cd21453">
    <property type="entry name" value="DLC-like_DNAL4"/>
    <property type="match status" value="1"/>
</dbReference>
<accession>A0A6P6RUK3</accession>
<keyword evidence="1" id="KW-0206">Cytoskeleton</keyword>
<proteinExistence type="inferred from homology"/>
<comment type="similarity">
    <text evidence="1">Belongs to the dynein light chain family.</text>
</comment>
<reference evidence="3" key="1">
    <citation type="submission" date="2025-08" db="UniProtKB">
        <authorList>
            <consortium name="RefSeq"/>
        </authorList>
    </citation>
    <scope>IDENTIFICATION</scope>
</reference>
<dbReference type="GO" id="GO:0030286">
    <property type="term" value="C:dynein complex"/>
    <property type="evidence" value="ECO:0007669"/>
    <property type="project" value="UniProtKB-KW"/>
</dbReference>
<name>A0A6P6RUK3_9EIME</name>
<dbReference type="Proteomes" id="UP000515125">
    <property type="component" value="Unplaced"/>
</dbReference>
<comment type="subcellular location">
    <subcellularLocation>
        <location evidence="1">Cytoplasm</location>
        <location evidence="1">Cytoskeleton</location>
    </subcellularLocation>
</comment>
<dbReference type="GO" id="GO:0005874">
    <property type="term" value="C:microtubule"/>
    <property type="evidence" value="ECO:0007669"/>
    <property type="project" value="UniProtKB-KW"/>
</dbReference>
<organism evidence="2 3">
    <name type="scientific">Cyclospora cayetanensis</name>
    <dbReference type="NCBI Taxonomy" id="88456"/>
    <lineage>
        <taxon>Eukaryota</taxon>
        <taxon>Sar</taxon>
        <taxon>Alveolata</taxon>
        <taxon>Apicomplexa</taxon>
        <taxon>Conoidasida</taxon>
        <taxon>Coccidia</taxon>
        <taxon>Eucoccidiorida</taxon>
        <taxon>Eimeriorina</taxon>
        <taxon>Eimeriidae</taxon>
        <taxon>Cyclospora</taxon>
    </lineage>
</organism>
<dbReference type="Gene3D" id="3.30.740.10">
    <property type="entry name" value="Protein Inhibitor Of Neuronal Nitric Oxide Synthase"/>
    <property type="match status" value="1"/>
</dbReference>
<dbReference type="InterPro" id="IPR037177">
    <property type="entry name" value="DLC_sf"/>
</dbReference>
<dbReference type="Pfam" id="PF01221">
    <property type="entry name" value="Dynein_light"/>
    <property type="match status" value="1"/>
</dbReference>
<dbReference type="InterPro" id="IPR001372">
    <property type="entry name" value="Dynein_light_chain_typ-1/2"/>
</dbReference>
<keyword evidence="1" id="KW-0963">Cytoplasm</keyword>
<evidence type="ECO:0000313" key="2">
    <source>
        <dbReference type="Proteomes" id="UP000515125"/>
    </source>
</evidence>
<gene>
    <name evidence="3" type="primary">LOC34621097</name>
</gene>
<dbReference type="PANTHER" id="PTHR11886">
    <property type="entry name" value="DYNEIN LIGHT CHAIN"/>
    <property type="match status" value="1"/>
</dbReference>
<keyword evidence="1" id="KW-0505">Motor protein</keyword>
<dbReference type="PANTHER" id="PTHR11886:SF2">
    <property type="entry name" value="DYNEIN AXONEMAL LIGHT CHAIN 4"/>
    <property type="match status" value="1"/>
</dbReference>
<dbReference type="SUPFAM" id="SSF54648">
    <property type="entry name" value="DLC"/>
    <property type="match status" value="1"/>
</dbReference>
<dbReference type="AlphaFoldDB" id="A0A6P6RUK3"/>
<evidence type="ECO:0000313" key="3">
    <source>
        <dbReference type="RefSeq" id="XP_026190800.1"/>
    </source>
</evidence>
<protein>
    <recommendedName>
        <fullName evidence="1">Dynein light chain</fullName>
    </recommendedName>
</protein>
<keyword evidence="2" id="KW-1185">Reference proteome</keyword>
<dbReference type="RefSeq" id="XP_026190800.1">
    <property type="nucleotide sequence ID" value="XM_026335015.1"/>
</dbReference>
<dbReference type="SMART" id="SM01375">
    <property type="entry name" value="Dynein_light"/>
    <property type="match status" value="1"/>
</dbReference>
<dbReference type="GeneID" id="34621097"/>
<sequence>MSRRPLNKELQVQMMKPLAYSSSLNQEQQQEVMDVITTAIDKHSTGPTPNYEAVAKQIKETLDAHCGSPWHCIIGEGFAYAVDAQEDSHILCFYQGELAVLCFKC</sequence>
<dbReference type="OrthoDB" id="6506078at2759"/>
<dbReference type="GO" id="GO:0007017">
    <property type="term" value="P:microtubule-based process"/>
    <property type="evidence" value="ECO:0007669"/>
    <property type="project" value="InterPro"/>
</dbReference>